<dbReference type="Pfam" id="PF03062">
    <property type="entry name" value="MBOAT"/>
    <property type="match status" value="1"/>
</dbReference>
<keyword evidence="7 9" id="KW-0472">Membrane</keyword>
<feature type="transmembrane region" description="Helical" evidence="10">
    <location>
        <begin position="169"/>
        <end position="192"/>
    </location>
</feature>
<evidence type="ECO:0000256" key="2">
    <source>
        <dbReference type="ARBA" id="ARBA00010323"/>
    </source>
</evidence>
<dbReference type="RefSeq" id="WP_147785331.1">
    <property type="nucleotide sequence ID" value="NZ_SDIK01000010.1"/>
</dbReference>
<dbReference type="PIRSF" id="PIRSF016636">
    <property type="entry name" value="AlgI_DltB"/>
    <property type="match status" value="1"/>
</dbReference>
<evidence type="ECO:0000256" key="7">
    <source>
        <dbReference type="ARBA" id="ARBA00023136"/>
    </source>
</evidence>
<dbReference type="GO" id="GO:0005886">
    <property type="term" value="C:plasma membrane"/>
    <property type="evidence" value="ECO:0007669"/>
    <property type="project" value="UniProtKB-SubCell"/>
</dbReference>
<feature type="transmembrane region" description="Helical" evidence="10">
    <location>
        <begin position="378"/>
        <end position="399"/>
    </location>
</feature>
<feature type="transmembrane region" description="Helical" evidence="10">
    <location>
        <begin position="127"/>
        <end position="149"/>
    </location>
</feature>
<proteinExistence type="inferred from homology"/>
<name>A0A5C8GMR5_9BACT</name>
<comment type="similarity">
    <text evidence="2 9">Belongs to the membrane-bound acyltransferase family.</text>
</comment>
<evidence type="ECO:0000256" key="9">
    <source>
        <dbReference type="PIRNR" id="PIRNR016636"/>
    </source>
</evidence>
<keyword evidence="8 9" id="KW-0012">Acyltransferase</keyword>
<comment type="caution">
    <text evidence="11">The sequence shown here is derived from an EMBL/GenBank/DDBJ whole genome shotgun (WGS) entry which is preliminary data.</text>
</comment>
<dbReference type="Proteomes" id="UP000321612">
    <property type="component" value="Unassembled WGS sequence"/>
</dbReference>
<feature type="transmembrane region" description="Helical" evidence="10">
    <location>
        <begin position="341"/>
        <end position="366"/>
    </location>
</feature>
<dbReference type="AlphaFoldDB" id="A0A5C8GMR5"/>
<dbReference type="PIRSF" id="PIRSF500217">
    <property type="entry name" value="AlgI"/>
    <property type="match status" value="1"/>
</dbReference>
<evidence type="ECO:0000313" key="11">
    <source>
        <dbReference type="EMBL" id="TXJ63139.1"/>
    </source>
</evidence>
<organism evidence="11 12">
    <name type="scientific">Prevotella brunnea</name>
    <dbReference type="NCBI Taxonomy" id="2508867"/>
    <lineage>
        <taxon>Bacteria</taxon>
        <taxon>Pseudomonadati</taxon>
        <taxon>Bacteroidota</taxon>
        <taxon>Bacteroidia</taxon>
        <taxon>Bacteroidales</taxon>
        <taxon>Prevotellaceae</taxon>
        <taxon>Prevotella</taxon>
    </lineage>
</organism>
<keyword evidence="3 9" id="KW-1003">Cell membrane</keyword>
<evidence type="ECO:0000256" key="4">
    <source>
        <dbReference type="ARBA" id="ARBA00022679"/>
    </source>
</evidence>
<evidence type="ECO:0000256" key="1">
    <source>
        <dbReference type="ARBA" id="ARBA00004651"/>
    </source>
</evidence>
<evidence type="ECO:0000256" key="3">
    <source>
        <dbReference type="ARBA" id="ARBA00022475"/>
    </source>
</evidence>
<dbReference type="EMBL" id="SDIK01000010">
    <property type="protein sequence ID" value="TXJ63139.1"/>
    <property type="molecule type" value="Genomic_DNA"/>
</dbReference>
<evidence type="ECO:0000313" key="12">
    <source>
        <dbReference type="Proteomes" id="UP000321612"/>
    </source>
</evidence>
<protein>
    <submittedName>
        <fullName evidence="11">MBOAT family protein</fullName>
    </submittedName>
</protein>
<evidence type="ECO:0000256" key="5">
    <source>
        <dbReference type="ARBA" id="ARBA00022692"/>
    </source>
</evidence>
<dbReference type="PANTHER" id="PTHR13285:SF23">
    <property type="entry name" value="TEICHOIC ACID D-ALANYLTRANSFERASE"/>
    <property type="match status" value="1"/>
</dbReference>
<feature type="transmembrane region" description="Helical" evidence="10">
    <location>
        <begin position="22"/>
        <end position="41"/>
    </location>
</feature>
<dbReference type="OrthoDB" id="9805788at2"/>
<reference evidence="12" key="1">
    <citation type="submission" date="2019-05" db="EMBL/GenBank/DDBJ databases">
        <title>Prevotella brunnea sp. nov., isolated from a wound of a patient.</title>
        <authorList>
            <person name="Buhl M."/>
        </authorList>
    </citation>
    <scope>NUCLEOTIDE SEQUENCE [LARGE SCALE GENOMIC DNA]</scope>
    <source>
        <strain evidence="12">A2672</strain>
    </source>
</reference>
<gene>
    <name evidence="11" type="ORF">ETF27_01180</name>
</gene>
<accession>A0A5C8GMR5</accession>
<dbReference type="GO" id="GO:0042121">
    <property type="term" value="P:alginic acid biosynthetic process"/>
    <property type="evidence" value="ECO:0007669"/>
    <property type="project" value="InterPro"/>
</dbReference>
<feature type="transmembrane region" description="Helical" evidence="10">
    <location>
        <begin position="53"/>
        <end position="79"/>
    </location>
</feature>
<sequence>MVGTQDFFISLTSFLTTADKDWSMYSLPFMVAFLLFFTIYVGMSKLHQKWKTIYILLFSLFFAYKANGILMFLLLAVTLGSWCLTRLMMKLHCGRPRRLGLAFLILLELSPLFYYKYTNFASDILNALLQTNFAAIEMILPVGISFYTFQSISYTVDVYKLKFPANTNFTDYCFFLTFFPLLMAGPITRAGVLIPQVQEAHKSTHKLLLNKGLWLIICGLLKKGVVADYLAQYNNWIFADPMAYSGLENLMGALGFSLQIYCDFSGYSDMAIGIAALMGFHIPNNFRFPYQSLNLTEFWHRWHIALSTWFRDYIYIPLGGNRKGELRTYANSFITMVLAGLWHGASVMFVIWGMLHGIGLIIHKFFHKHGSEKLPNVLPVRVCCWALTFLYVTFAWIFFRASSLDVAFNLINNIYNNFNPADLYPFLMARPVWLLLLVVGLELHSIRENDYHWIEKRFIQSPWLFKLLIFIFVLQLVINFGQDSIQPFIYFQF</sequence>
<dbReference type="InterPro" id="IPR024194">
    <property type="entry name" value="Ac/AlaTfrase_AlgI/DltB"/>
</dbReference>
<dbReference type="InterPro" id="IPR051085">
    <property type="entry name" value="MB_O-acyltransferase"/>
</dbReference>
<feature type="transmembrane region" description="Helical" evidence="10">
    <location>
        <begin position="99"/>
        <end position="115"/>
    </location>
</feature>
<evidence type="ECO:0000256" key="10">
    <source>
        <dbReference type="SAM" id="Phobius"/>
    </source>
</evidence>
<comment type="subcellular location">
    <subcellularLocation>
        <location evidence="1">Cell membrane</location>
        <topology evidence="1">Multi-pass membrane protein</topology>
    </subcellularLocation>
</comment>
<keyword evidence="12" id="KW-1185">Reference proteome</keyword>
<dbReference type="InterPro" id="IPR028362">
    <property type="entry name" value="AlgI"/>
</dbReference>
<keyword evidence="4 9" id="KW-0808">Transferase</keyword>
<evidence type="ECO:0000256" key="6">
    <source>
        <dbReference type="ARBA" id="ARBA00022989"/>
    </source>
</evidence>
<keyword evidence="5 10" id="KW-0812">Transmembrane</keyword>
<dbReference type="InterPro" id="IPR004299">
    <property type="entry name" value="MBOAT_fam"/>
</dbReference>
<keyword evidence="6 10" id="KW-1133">Transmembrane helix</keyword>
<evidence type="ECO:0000256" key="8">
    <source>
        <dbReference type="ARBA" id="ARBA00023315"/>
    </source>
</evidence>
<dbReference type="PANTHER" id="PTHR13285">
    <property type="entry name" value="ACYLTRANSFERASE"/>
    <property type="match status" value="1"/>
</dbReference>
<feature type="transmembrane region" description="Helical" evidence="10">
    <location>
        <begin position="463"/>
        <end position="481"/>
    </location>
</feature>
<dbReference type="GO" id="GO:0016746">
    <property type="term" value="F:acyltransferase activity"/>
    <property type="evidence" value="ECO:0007669"/>
    <property type="project" value="UniProtKB-KW"/>
</dbReference>